<dbReference type="EMBL" id="JANKHO010000152">
    <property type="protein sequence ID" value="KAJ3514286.1"/>
    <property type="molecule type" value="Genomic_DNA"/>
</dbReference>
<feature type="compositionally biased region" description="Basic and acidic residues" evidence="1">
    <location>
        <begin position="109"/>
        <end position="124"/>
    </location>
</feature>
<organism evidence="2 3">
    <name type="scientific">Agrocybe chaxingu</name>
    <dbReference type="NCBI Taxonomy" id="84603"/>
    <lineage>
        <taxon>Eukaryota</taxon>
        <taxon>Fungi</taxon>
        <taxon>Dikarya</taxon>
        <taxon>Basidiomycota</taxon>
        <taxon>Agaricomycotina</taxon>
        <taxon>Agaricomycetes</taxon>
        <taxon>Agaricomycetidae</taxon>
        <taxon>Agaricales</taxon>
        <taxon>Agaricineae</taxon>
        <taxon>Strophariaceae</taxon>
        <taxon>Agrocybe</taxon>
    </lineage>
</organism>
<evidence type="ECO:0000313" key="3">
    <source>
        <dbReference type="Proteomes" id="UP001148786"/>
    </source>
</evidence>
<keyword evidence="3" id="KW-1185">Reference proteome</keyword>
<dbReference type="AlphaFoldDB" id="A0A9W8K6J2"/>
<accession>A0A9W8K6J2</accession>
<evidence type="ECO:0000313" key="2">
    <source>
        <dbReference type="EMBL" id="KAJ3514286.1"/>
    </source>
</evidence>
<feature type="region of interest" description="Disordered" evidence="1">
    <location>
        <begin position="42"/>
        <end position="124"/>
    </location>
</feature>
<dbReference type="OrthoDB" id="19619at2759"/>
<sequence>MAFAVSRNYLGSILTHHAVVGRVASSSRAAVCSAYVHPGLTPASYRNATSSATLNKKGPVTAKSTRKVAHAKPPPPPKKAVSRTSSKKKTSPEMEKALHAAETVPPVDHLAEKPSAKGTKKYDELSEEERVKEFERMLALSDMMPMVDPWGQDILDTLDVMIPYPVSYTTLSKDNYARIKANMSNKLKNFTALSTLTSLNAVPLVDLGSGSTLRAKLRETIKALDTQSTKPDSLLSPFRKAALEHYQELNTAVATHSK</sequence>
<gene>
    <name evidence="2" type="ORF">NLJ89_g2458</name>
</gene>
<comment type="caution">
    <text evidence="2">The sequence shown here is derived from an EMBL/GenBank/DDBJ whole genome shotgun (WGS) entry which is preliminary data.</text>
</comment>
<feature type="compositionally biased region" description="Basic and acidic residues" evidence="1">
    <location>
        <begin position="90"/>
        <end position="99"/>
    </location>
</feature>
<reference evidence="2" key="1">
    <citation type="submission" date="2022-07" db="EMBL/GenBank/DDBJ databases">
        <title>Genome Sequence of Agrocybe chaxingu.</title>
        <authorList>
            <person name="Buettner E."/>
        </authorList>
    </citation>
    <scope>NUCLEOTIDE SEQUENCE</scope>
    <source>
        <strain evidence="2">MP-N11</strain>
    </source>
</reference>
<protein>
    <submittedName>
        <fullName evidence="2">Uncharacterized protein</fullName>
    </submittedName>
</protein>
<proteinExistence type="predicted"/>
<feature type="compositionally biased region" description="Polar residues" evidence="1">
    <location>
        <begin position="44"/>
        <end position="54"/>
    </location>
</feature>
<dbReference type="Proteomes" id="UP001148786">
    <property type="component" value="Unassembled WGS sequence"/>
</dbReference>
<name>A0A9W8K6J2_9AGAR</name>
<evidence type="ECO:0000256" key="1">
    <source>
        <dbReference type="SAM" id="MobiDB-lite"/>
    </source>
</evidence>